<dbReference type="InterPro" id="IPR015946">
    <property type="entry name" value="KH_dom-like_a/b"/>
</dbReference>
<proteinExistence type="inferred from homology"/>
<accession>A0A438ERZ6</accession>
<dbReference type="InterPro" id="IPR057258">
    <property type="entry name" value="Ribosomal_uS3"/>
</dbReference>
<dbReference type="CDD" id="cd02413">
    <property type="entry name" value="KH-II_40S_S3"/>
    <property type="match status" value="1"/>
</dbReference>
<evidence type="ECO:0000256" key="1">
    <source>
        <dbReference type="ARBA" id="ARBA00010761"/>
    </source>
</evidence>
<keyword evidence="4" id="KW-0687">Ribonucleoprotein</keyword>
<dbReference type="GO" id="GO:1990904">
    <property type="term" value="C:ribonucleoprotein complex"/>
    <property type="evidence" value="ECO:0007669"/>
    <property type="project" value="UniProtKB-KW"/>
</dbReference>
<comment type="similarity">
    <text evidence="1">Belongs to the universal ribosomal protein uS3 family.</text>
</comment>
<evidence type="ECO:0000256" key="2">
    <source>
        <dbReference type="ARBA" id="ARBA00022884"/>
    </source>
</evidence>
<keyword evidence="2 5" id="KW-0694">RNA-binding</keyword>
<dbReference type="GO" id="GO:0003723">
    <property type="term" value="F:RNA binding"/>
    <property type="evidence" value="ECO:0007669"/>
    <property type="project" value="UniProtKB-UniRule"/>
</dbReference>
<sequence length="211" mass="23659">MVTQMSKKRKFAADGVFFAGLNEVLTRELVENGYSGDEVRVTPMCTEIIIRATQTQNVLGEKGKKIKELTSVVQKRFEFLENSVELCVEKVNNRGFYAIAQAESLRYKLLGGLAMRAKSMKFKDGYLISSGQPVKDYIDLAVRHVLRQGVLGIKVKIMFNWDPKGKQSLTTPLPDLVTIQTPNHTSMAKTLHGHLWHAIFGSCVILSFLPL</sequence>
<dbReference type="Proteomes" id="UP000288805">
    <property type="component" value="Unassembled WGS sequence"/>
</dbReference>
<evidence type="ECO:0000313" key="7">
    <source>
        <dbReference type="EMBL" id="RVW50437.1"/>
    </source>
</evidence>
<dbReference type="Pfam" id="PF07650">
    <property type="entry name" value="KH_2"/>
    <property type="match status" value="1"/>
</dbReference>
<evidence type="ECO:0000256" key="5">
    <source>
        <dbReference type="PROSITE-ProRule" id="PRU00118"/>
    </source>
</evidence>
<reference evidence="7 8" key="1">
    <citation type="journal article" date="2018" name="PLoS Genet.">
        <title>Population sequencing reveals clonal diversity and ancestral inbreeding in the grapevine cultivar Chardonnay.</title>
        <authorList>
            <person name="Roach M.J."/>
            <person name="Johnson D.L."/>
            <person name="Bohlmann J."/>
            <person name="van Vuuren H.J."/>
            <person name="Jones S.J."/>
            <person name="Pretorius I.S."/>
            <person name="Schmidt S.A."/>
            <person name="Borneman A.R."/>
        </authorList>
    </citation>
    <scope>NUCLEOTIDE SEQUENCE [LARGE SCALE GENOMIC DNA]</scope>
    <source>
        <strain evidence="8">cv. Chardonnay</strain>
        <tissue evidence="7">Leaf</tissue>
    </source>
</reference>
<dbReference type="PANTHER" id="PTHR11760">
    <property type="entry name" value="30S/40S RIBOSOMAL PROTEIN S3"/>
    <property type="match status" value="1"/>
</dbReference>
<protein>
    <submittedName>
        <fullName evidence="7">40S ribosomal protein S3-3</fullName>
    </submittedName>
</protein>
<comment type="caution">
    <text evidence="7">The sequence shown here is derived from an EMBL/GenBank/DDBJ whole genome shotgun (WGS) entry which is preliminary data.</text>
</comment>
<dbReference type="FunFam" id="3.30.300.20:FF:000006">
    <property type="entry name" value="40S ribosomal protein S3"/>
    <property type="match status" value="1"/>
</dbReference>
<feature type="domain" description="KH type-2" evidence="6">
    <location>
        <begin position="21"/>
        <end position="92"/>
    </location>
</feature>
<dbReference type="Gene3D" id="3.30.300.20">
    <property type="match status" value="1"/>
</dbReference>
<dbReference type="GO" id="GO:0005840">
    <property type="term" value="C:ribosome"/>
    <property type="evidence" value="ECO:0007669"/>
    <property type="project" value="UniProtKB-KW"/>
</dbReference>
<organism evidence="7 8">
    <name type="scientific">Vitis vinifera</name>
    <name type="common">Grape</name>
    <dbReference type="NCBI Taxonomy" id="29760"/>
    <lineage>
        <taxon>Eukaryota</taxon>
        <taxon>Viridiplantae</taxon>
        <taxon>Streptophyta</taxon>
        <taxon>Embryophyta</taxon>
        <taxon>Tracheophyta</taxon>
        <taxon>Spermatophyta</taxon>
        <taxon>Magnoliopsida</taxon>
        <taxon>eudicotyledons</taxon>
        <taxon>Gunneridae</taxon>
        <taxon>Pentapetalae</taxon>
        <taxon>rosids</taxon>
        <taxon>Vitales</taxon>
        <taxon>Vitaceae</taxon>
        <taxon>Viteae</taxon>
        <taxon>Vitis</taxon>
    </lineage>
</organism>
<evidence type="ECO:0000313" key="8">
    <source>
        <dbReference type="Proteomes" id="UP000288805"/>
    </source>
</evidence>
<gene>
    <name evidence="7" type="primary">RPS3C_3</name>
    <name evidence="7" type="ORF">CK203_107027</name>
</gene>
<dbReference type="SUPFAM" id="SSF54814">
    <property type="entry name" value="Prokaryotic type KH domain (KH-domain type II)"/>
    <property type="match status" value="1"/>
</dbReference>
<dbReference type="InterPro" id="IPR004044">
    <property type="entry name" value="KH_dom_type_2"/>
</dbReference>
<dbReference type="PANTHER" id="PTHR11760:SF64">
    <property type="entry name" value="40S RIBOSOMAL PROTEIN S3"/>
    <property type="match status" value="1"/>
</dbReference>
<dbReference type="AlphaFoldDB" id="A0A438ERZ6"/>
<dbReference type="InterPro" id="IPR036419">
    <property type="entry name" value="Ribosomal_S3_C_sf"/>
</dbReference>
<dbReference type="PROSITE" id="PS50823">
    <property type="entry name" value="KH_TYPE_2"/>
    <property type="match status" value="1"/>
</dbReference>
<dbReference type="InterPro" id="IPR009019">
    <property type="entry name" value="KH_sf_prok-type"/>
</dbReference>
<evidence type="ECO:0000256" key="3">
    <source>
        <dbReference type="ARBA" id="ARBA00022980"/>
    </source>
</evidence>
<dbReference type="SUPFAM" id="SSF54821">
    <property type="entry name" value="Ribosomal protein S3 C-terminal domain"/>
    <property type="match status" value="1"/>
</dbReference>
<evidence type="ECO:0000256" key="4">
    <source>
        <dbReference type="ARBA" id="ARBA00023274"/>
    </source>
</evidence>
<evidence type="ECO:0000259" key="6">
    <source>
        <dbReference type="PROSITE" id="PS50823"/>
    </source>
</evidence>
<dbReference type="EMBL" id="QGNW01001199">
    <property type="protein sequence ID" value="RVW50437.1"/>
    <property type="molecule type" value="Genomic_DNA"/>
</dbReference>
<dbReference type="Gene3D" id="3.30.1140.32">
    <property type="entry name" value="Ribosomal protein S3, C-terminal domain"/>
    <property type="match status" value="1"/>
</dbReference>
<name>A0A438ERZ6_VITVI</name>
<keyword evidence="3 7" id="KW-0689">Ribosomal protein</keyword>